<dbReference type="Proteomes" id="UP000504610">
    <property type="component" value="Chromosome 9"/>
</dbReference>
<accession>A0A6J0L357</accession>
<dbReference type="RefSeq" id="XP_018454308.1">
    <property type="nucleotide sequence ID" value="XM_018598806.2"/>
</dbReference>
<evidence type="ECO:0000256" key="1">
    <source>
        <dbReference type="ARBA" id="ARBA00022801"/>
    </source>
</evidence>
<dbReference type="OrthoDB" id="58570at2759"/>
<name>A0A6J0L357_RAPSA</name>
<dbReference type="AlphaFoldDB" id="A0A6J0L357"/>
<dbReference type="KEGG" id="rsz:108825508"/>
<dbReference type="KEGG" id="rsz:130499616"/>
<reference evidence="4 5" key="2">
    <citation type="submission" date="2025-04" db="UniProtKB">
        <authorList>
            <consortium name="RefSeq"/>
        </authorList>
    </citation>
    <scope>IDENTIFICATION</scope>
    <source>
        <tissue evidence="4 5">Leaf</tissue>
    </source>
</reference>
<evidence type="ECO:0000313" key="4">
    <source>
        <dbReference type="RefSeq" id="XP_018454308.1"/>
    </source>
</evidence>
<dbReference type="Pfam" id="PF01764">
    <property type="entry name" value="Lipase_3"/>
    <property type="match status" value="1"/>
</dbReference>
<gene>
    <name evidence="4" type="primary">LOC108825508</name>
    <name evidence="5" type="synonym">LOC130499616</name>
</gene>
<organism evidence="3 4">
    <name type="scientific">Raphanus sativus</name>
    <name type="common">Radish</name>
    <name type="synonym">Raphanus raphanistrum var. sativus</name>
    <dbReference type="NCBI Taxonomy" id="3726"/>
    <lineage>
        <taxon>Eukaryota</taxon>
        <taxon>Viridiplantae</taxon>
        <taxon>Streptophyta</taxon>
        <taxon>Embryophyta</taxon>
        <taxon>Tracheophyta</taxon>
        <taxon>Spermatophyta</taxon>
        <taxon>Magnoliopsida</taxon>
        <taxon>eudicotyledons</taxon>
        <taxon>Gunneridae</taxon>
        <taxon>Pentapetalae</taxon>
        <taxon>rosids</taxon>
        <taxon>malvids</taxon>
        <taxon>Brassicales</taxon>
        <taxon>Brassicaceae</taxon>
        <taxon>Brassiceae</taxon>
        <taxon>Raphanus</taxon>
    </lineage>
</organism>
<dbReference type="GO" id="GO:0006629">
    <property type="term" value="P:lipid metabolic process"/>
    <property type="evidence" value="ECO:0007669"/>
    <property type="project" value="InterPro"/>
</dbReference>
<dbReference type="PANTHER" id="PTHR31479:SF14">
    <property type="entry name" value="GB|AAD29063.1"/>
    <property type="match status" value="1"/>
</dbReference>
<reference evidence="3" key="1">
    <citation type="journal article" date="2019" name="Database">
        <title>The radish genome database (RadishGD): an integrated information resource for radish genomics.</title>
        <authorList>
            <person name="Yu H.J."/>
            <person name="Baek S."/>
            <person name="Lee Y.J."/>
            <person name="Cho A."/>
            <person name="Mun J.H."/>
        </authorList>
    </citation>
    <scope>NUCLEOTIDE SEQUENCE [LARGE SCALE GENOMIC DNA]</scope>
    <source>
        <strain evidence="3">cv. WK10039</strain>
    </source>
</reference>
<evidence type="ECO:0000259" key="2">
    <source>
        <dbReference type="Pfam" id="PF01764"/>
    </source>
</evidence>
<keyword evidence="3" id="KW-1185">Reference proteome</keyword>
<dbReference type="GeneID" id="108825508"/>
<keyword evidence="1" id="KW-0378">Hydrolase</keyword>
<feature type="domain" description="Fungal lipase-type" evidence="2">
    <location>
        <begin position="99"/>
        <end position="189"/>
    </location>
</feature>
<sequence>MGGGAEDSKNSDPKHLPSIDWLDSYHRIVVTSSLVNGVYLLQQDKQKKLNSIPYIWWESFGFSLAKLLINEDDTSIYGAVFEYNNYQNKPHFGIPPRYVVAFRGTQLKSKTWLSDLKEDMRCWFNNLHKGSRFQQAIQAIETILEKHTTETTSVWLAGHSLGAGVALMVGKTMTKRGFPLKTYAFNPPILSTPLEMLPDIDVVKGMFRFAESLFKGTVAAVAHLKTQENDPRIAAWTPYLYVNPSDGVCSECINIVKYKKYMACIGLGKFESKGAAISLRCLAFGIESGEPIQLLSSADMLVNMNKSKVETTNLLKKPWYKLKKAHGLEQWWEPNPALRENWESYNFRPSEPRMD</sequence>
<dbReference type="InterPro" id="IPR002921">
    <property type="entry name" value="Fungal_lipase-type"/>
</dbReference>
<proteinExistence type="predicted"/>
<protein>
    <submittedName>
        <fullName evidence="4 5">GDSL esterase/lipase At4g10955</fullName>
    </submittedName>
</protein>
<dbReference type="PANTHER" id="PTHR31479">
    <property type="entry name" value="ALPHA/BETA-HYDROLASES SUPERFAMILY PROTEIN"/>
    <property type="match status" value="1"/>
</dbReference>
<dbReference type="SUPFAM" id="SSF53474">
    <property type="entry name" value="alpha/beta-Hydrolases"/>
    <property type="match status" value="1"/>
</dbReference>
<dbReference type="RefSeq" id="XP_056849844.1">
    <property type="nucleotide sequence ID" value="XM_056993864.1"/>
</dbReference>
<dbReference type="InterPro" id="IPR029058">
    <property type="entry name" value="AB_hydrolase_fold"/>
</dbReference>
<dbReference type="Gene3D" id="3.40.50.1820">
    <property type="entry name" value="alpha/beta hydrolase"/>
    <property type="match status" value="1"/>
</dbReference>
<evidence type="ECO:0000313" key="5">
    <source>
        <dbReference type="RefSeq" id="XP_056849844.1"/>
    </source>
</evidence>
<dbReference type="GO" id="GO:0016787">
    <property type="term" value="F:hydrolase activity"/>
    <property type="evidence" value="ECO:0007669"/>
    <property type="project" value="UniProtKB-KW"/>
</dbReference>
<evidence type="ECO:0000313" key="3">
    <source>
        <dbReference type="Proteomes" id="UP000504610"/>
    </source>
</evidence>